<dbReference type="AlphaFoldDB" id="A0A1I4RR53"/>
<reference evidence="1 2" key="1">
    <citation type="submission" date="2016-10" db="EMBL/GenBank/DDBJ databases">
        <authorList>
            <person name="de Groot N.N."/>
        </authorList>
    </citation>
    <scope>NUCLEOTIDE SEQUENCE [LARGE SCALE GENOMIC DNA]</scope>
    <source>
        <strain evidence="1 2">NLAE-zl-C202</strain>
    </source>
</reference>
<dbReference type="EMBL" id="FOUM01000006">
    <property type="protein sequence ID" value="SFM54691.1"/>
    <property type="molecule type" value="Genomic_DNA"/>
</dbReference>
<sequence>MENEEDFSVALGAYIGELQKRAHLTNKNVYGGTGIGHSTYGRLKKG</sequence>
<organism evidence="1 2">
    <name type="scientific">Bacteroides xylanisolvens</name>
    <dbReference type="NCBI Taxonomy" id="371601"/>
    <lineage>
        <taxon>Bacteria</taxon>
        <taxon>Pseudomonadati</taxon>
        <taxon>Bacteroidota</taxon>
        <taxon>Bacteroidia</taxon>
        <taxon>Bacteroidales</taxon>
        <taxon>Bacteroidaceae</taxon>
        <taxon>Bacteroides</taxon>
    </lineage>
</organism>
<evidence type="ECO:0000313" key="2">
    <source>
        <dbReference type="Proteomes" id="UP000183766"/>
    </source>
</evidence>
<evidence type="ECO:0008006" key="3">
    <source>
        <dbReference type="Google" id="ProtNLM"/>
    </source>
</evidence>
<dbReference type="Proteomes" id="UP000183766">
    <property type="component" value="Unassembled WGS sequence"/>
</dbReference>
<protein>
    <recommendedName>
        <fullName evidence="3">XRE family transcriptional regulator</fullName>
    </recommendedName>
</protein>
<evidence type="ECO:0000313" key="1">
    <source>
        <dbReference type="EMBL" id="SFM54691.1"/>
    </source>
</evidence>
<proteinExistence type="predicted"/>
<gene>
    <name evidence="1" type="ORF">SAMN05216250_106130</name>
</gene>
<accession>A0A1I4RR53</accession>
<name>A0A1I4RR53_9BACE</name>
<dbReference type="RefSeq" id="WP_170849016.1">
    <property type="nucleotide sequence ID" value="NZ_FOUM01000006.1"/>
</dbReference>